<comment type="caution">
    <text evidence="3">The sequence shown here is derived from an EMBL/GenBank/DDBJ whole genome shotgun (WGS) entry which is preliminary data.</text>
</comment>
<dbReference type="Gene3D" id="3.40.30.10">
    <property type="entry name" value="Glutaredoxin"/>
    <property type="match status" value="1"/>
</dbReference>
<dbReference type="Proteomes" id="UP001597601">
    <property type="component" value="Unassembled WGS sequence"/>
</dbReference>
<sequence length="235" mass="26961">MKKLLLSLLLLFPVLYAAAQTDAPRATASSVVIDSTGMKYPAMLWQKMLQSNDYWLKPLQPNSKDTPFLLVKYTQQQKDYWSERMPKPEDSPFFKTGQVIKPFKIKDIAGNKLEAKDWAGKTIVFNFWFIGCPPCRAEIPELSRIAQKYKDDPEVVFVGFALDDAYDIKEFIKKLPFDYRLVSDAGDTAHQYNINMYPTNVVINKKGEVRLHYVSAPFNGGYWIDKIIKESKSGI</sequence>
<dbReference type="PANTHER" id="PTHR42852:SF17">
    <property type="entry name" value="THIOREDOXIN-LIKE PROTEIN HI_1115"/>
    <property type="match status" value="1"/>
</dbReference>
<dbReference type="CDD" id="cd02966">
    <property type="entry name" value="TlpA_like_family"/>
    <property type="match status" value="1"/>
</dbReference>
<reference evidence="4" key="1">
    <citation type="journal article" date="2019" name="Int. J. Syst. Evol. Microbiol.">
        <title>The Global Catalogue of Microorganisms (GCM) 10K type strain sequencing project: providing services to taxonomists for standard genome sequencing and annotation.</title>
        <authorList>
            <consortium name="The Broad Institute Genomics Platform"/>
            <consortium name="The Broad Institute Genome Sequencing Center for Infectious Disease"/>
            <person name="Wu L."/>
            <person name="Ma J."/>
        </authorList>
    </citation>
    <scope>NUCLEOTIDE SEQUENCE [LARGE SCALE GENOMIC DNA]</scope>
    <source>
        <strain evidence="4">KCTC 52232</strain>
    </source>
</reference>
<protein>
    <submittedName>
        <fullName evidence="3">Peroxiredoxin family protein</fullName>
        <ecNumber evidence="3">1.11.1.24</ecNumber>
    </submittedName>
</protein>
<dbReference type="InterPro" id="IPR036249">
    <property type="entry name" value="Thioredoxin-like_sf"/>
</dbReference>
<feature type="chain" id="PRO_5045380119" evidence="1">
    <location>
        <begin position="20"/>
        <end position="235"/>
    </location>
</feature>
<dbReference type="InterPro" id="IPR050553">
    <property type="entry name" value="Thioredoxin_ResA/DsbE_sf"/>
</dbReference>
<name>A0ABW5XKY3_9SPHI</name>
<evidence type="ECO:0000313" key="3">
    <source>
        <dbReference type="EMBL" id="MFD2863328.1"/>
    </source>
</evidence>
<keyword evidence="1" id="KW-0732">Signal</keyword>
<evidence type="ECO:0000259" key="2">
    <source>
        <dbReference type="PROSITE" id="PS51352"/>
    </source>
</evidence>
<dbReference type="EMBL" id="JBHUON010000001">
    <property type="protein sequence ID" value="MFD2863328.1"/>
    <property type="molecule type" value="Genomic_DNA"/>
</dbReference>
<evidence type="ECO:0000256" key="1">
    <source>
        <dbReference type="SAM" id="SignalP"/>
    </source>
</evidence>
<evidence type="ECO:0000313" key="4">
    <source>
        <dbReference type="Proteomes" id="UP001597601"/>
    </source>
</evidence>
<keyword evidence="3" id="KW-0575">Peroxidase</keyword>
<dbReference type="InterPro" id="IPR013766">
    <property type="entry name" value="Thioredoxin_domain"/>
</dbReference>
<keyword evidence="3" id="KW-0560">Oxidoreductase</keyword>
<keyword evidence="4" id="KW-1185">Reference proteome</keyword>
<dbReference type="Pfam" id="PF00578">
    <property type="entry name" value="AhpC-TSA"/>
    <property type="match status" value="1"/>
</dbReference>
<accession>A0ABW5XKY3</accession>
<dbReference type="SUPFAM" id="SSF52833">
    <property type="entry name" value="Thioredoxin-like"/>
    <property type="match status" value="1"/>
</dbReference>
<gene>
    <name evidence="3" type="ORF">ACFSYC_01395</name>
</gene>
<organism evidence="3 4">
    <name type="scientific">Mucilaginibacter antarcticus</name>
    <dbReference type="NCBI Taxonomy" id="1855725"/>
    <lineage>
        <taxon>Bacteria</taxon>
        <taxon>Pseudomonadati</taxon>
        <taxon>Bacteroidota</taxon>
        <taxon>Sphingobacteriia</taxon>
        <taxon>Sphingobacteriales</taxon>
        <taxon>Sphingobacteriaceae</taxon>
        <taxon>Mucilaginibacter</taxon>
    </lineage>
</organism>
<feature type="signal peptide" evidence="1">
    <location>
        <begin position="1"/>
        <end position="19"/>
    </location>
</feature>
<proteinExistence type="predicted"/>
<dbReference type="InterPro" id="IPR000866">
    <property type="entry name" value="AhpC/TSA"/>
</dbReference>
<dbReference type="PROSITE" id="PS51352">
    <property type="entry name" value="THIOREDOXIN_2"/>
    <property type="match status" value="1"/>
</dbReference>
<dbReference type="RefSeq" id="WP_377122743.1">
    <property type="nucleotide sequence ID" value="NZ_JBHUON010000001.1"/>
</dbReference>
<dbReference type="PANTHER" id="PTHR42852">
    <property type="entry name" value="THIOL:DISULFIDE INTERCHANGE PROTEIN DSBE"/>
    <property type="match status" value="1"/>
</dbReference>
<dbReference type="GO" id="GO:0140824">
    <property type="term" value="F:thioredoxin-dependent peroxiredoxin activity"/>
    <property type="evidence" value="ECO:0007669"/>
    <property type="project" value="UniProtKB-EC"/>
</dbReference>
<feature type="domain" description="Thioredoxin" evidence="2">
    <location>
        <begin position="94"/>
        <end position="235"/>
    </location>
</feature>
<dbReference type="EC" id="1.11.1.24" evidence="3"/>